<keyword evidence="3" id="KW-1185">Reference proteome</keyword>
<sequence length="120" mass="14081">MGNATTKLNRKFDGWLKKAYNFIFKEEELSEVSDEALSQEEENENAQELQENNEPHNQQEQEQNQEQEENFSTNSQEMESIICKSITKEELIQDKRKASTLLSSEFEPKRVCLNKESMTE</sequence>
<feature type="region of interest" description="Disordered" evidence="1">
    <location>
        <begin position="31"/>
        <end position="80"/>
    </location>
</feature>
<evidence type="ECO:0000313" key="3">
    <source>
        <dbReference type="Proteomes" id="UP000688137"/>
    </source>
</evidence>
<dbReference type="EMBL" id="CAJJDM010000034">
    <property type="protein sequence ID" value="CAD8063719.1"/>
    <property type="molecule type" value="Genomic_DNA"/>
</dbReference>
<dbReference type="Proteomes" id="UP000688137">
    <property type="component" value="Unassembled WGS sequence"/>
</dbReference>
<comment type="caution">
    <text evidence="2">The sequence shown here is derived from an EMBL/GenBank/DDBJ whole genome shotgun (WGS) entry which is preliminary data.</text>
</comment>
<dbReference type="AlphaFoldDB" id="A0A8S1L8S5"/>
<accession>A0A8S1L8S5</accession>
<protein>
    <submittedName>
        <fullName evidence="2">Uncharacterized protein</fullName>
    </submittedName>
</protein>
<proteinExistence type="predicted"/>
<feature type="compositionally biased region" description="Acidic residues" evidence="1">
    <location>
        <begin position="31"/>
        <end position="45"/>
    </location>
</feature>
<evidence type="ECO:0000256" key="1">
    <source>
        <dbReference type="SAM" id="MobiDB-lite"/>
    </source>
</evidence>
<evidence type="ECO:0000313" key="2">
    <source>
        <dbReference type="EMBL" id="CAD8063719.1"/>
    </source>
</evidence>
<dbReference type="OMA" id="PKRICLN"/>
<reference evidence="2" key="1">
    <citation type="submission" date="2021-01" db="EMBL/GenBank/DDBJ databases">
        <authorList>
            <consortium name="Genoscope - CEA"/>
            <person name="William W."/>
        </authorList>
    </citation>
    <scope>NUCLEOTIDE SEQUENCE</scope>
</reference>
<gene>
    <name evidence="2" type="ORF">PPRIM_AZ9-3.1.T0350105</name>
</gene>
<name>A0A8S1L8S5_PARPR</name>
<organism evidence="2 3">
    <name type="scientific">Paramecium primaurelia</name>
    <dbReference type="NCBI Taxonomy" id="5886"/>
    <lineage>
        <taxon>Eukaryota</taxon>
        <taxon>Sar</taxon>
        <taxon>Alveolata</taxon>
        <taxon>Ciliophora</taxon>
        <taxon>Intramacronucleata</taxon>
        <taxon>Oligohymenophorea</taxon>
        <taxon>Peniculida</taxon>
        <taxon>Parameciidae</taxon>
        <taxon>Paramecium</taxon>
    </lineage>
</organism>